<protein>
    <submittedName>
        <fullName evidence="1">Rapamycininsensitive companion of mTORlike</fullName>
    </submittedName>
</protein>
<dbReference type="EMBL" id="CP045903">
    <property type="protein sequence ID" value="QQP39534.1"/>
    <property type="molecule type" value="Genomic_DNA"/>
</dbReference>
<sequence length="119" mass="12952">MAASGYVYPLGRSGRVLLGGPGKRRVEGLPGFRTRFLENQGNNDEEEECDLLEGGDGSLRDNVLEALRCLSSRGSGEISKGKSLAYLNGLVKVLSRLGKALLDEEVDTLGLRIKEIMLW</sequence>
<dbReference type="Proteomes" id="UP000595437">
    <property type="component" value="Chromosome 14"/>
</dbReference>
<proteinExistence type="predicted"/>
<keyword evidence="2" id="KW-1185">Reference proteome</keyword>
<organism evidence="1 2">
    <name type="scientific">Caligus rogercresseyi</name>
    <name type="common">Sea louse</name>
    <dbReference type="NCBI Taxonomy" id="217165"/>
    <lineage>
        <taxon>Eukaryota</taxon>
        <taxon>Metazoa</taxon>
        <taxon>Ecdysozoa</taxon>
        <taxon>Arthropoda</taxon>
        <taxon>Crustacea</taxon>
        <taxon>Multicrustacea</taxon>
        <taxon>Hexanauplia</taxon>
        <taxon>Copepoda</taxon>
        <taxon>Siphonostomatoida</taxon>
        <taxon>Caligidae</taxon>
        <taxon>Caligus</taxon>
    </lineage>
</organism>
<accession>A0A7T8JYY0</accession>
<dbReference type="AlphaFoldDB" id="A0A7T8JYY0"/>
<name>A0A7T8JYY0_CALRO</name>
<gene>
    <name evidence="1" type="ORF">FKW44_020452</name>
</gene>
<evidence type="ECO:0000313" key="2">
    <source>
        <dbReference type="Proteomes" id="UP000595437"/>
    </source>
</evidence>
<evidence type="ECO:0000313" key="1">
    <source>
        <dbReference type="EMBL" id="QQP39534.1"/>
    </source>
</evidence>
<reference evidence="2" key="1">
    <citation type="submission" date="2021-01" db="EMBL/GenBank/DDBJ databases">
        <title>Caligus Genome Assembly.</title>
        <authorList>
            <person name="Gallardo-Escarate C."/>
        </authorList>
    </citation>
    <scope>NUCLEOTIDE SEQUENCE [LARGE SCALE GENOMIC DNA]</scope>
</reference>